<dbReference type="GO" id="GO:0022857">
    <property type="term" value="F:transmembrane transporter activity"/>
    <property type="evidence" value="ECO:0007669"/>
    <property type="project" value="InterPro"/>
</dbReference>
<gene>
    <name evidence="4" type="ORF">CBOVIS_LOCUS929</name>
</gene>
<dbReference type="SUPFAM" id="SSF103473">
    <property type="entry name" value="MFS general substrate transporter"/>
    <property type="match status" value="1"/>
</dbReference>
<name>A0A8S1E6V2_9PELO</name>
<feature type="transmembrane region" description="Helical" evidence="2">
    <location>
        <begin position="21"/>
        <end position="38"/>
    </location>
</feature>
<feature type="transmembrane region" description="Helical" evidence="2">
    <location>
        <begin position="99"/>
        <end position="119"/>
    </location>
</feature>
<keyword evidence="5" id="KW-1185">Reference proteome</keyword>
<dbReference type="Gene3D" id="1.20.1250.20">
    <property type="entry name" value="MFS general substrate transporter like domains"/>
    <property type="match status" value="2"/>
</dbReference>
<comment type="subcellular location">
    <subcellularLocation>
        <location evidence="1">Membrane</location>
        <topology evidence="1">Multi-pass membrane protein</topology>
    </subcellularLocation>
</comment>
<protein>
    <recommendedName>
        <fullName evidence="3">Major facilitator superfamily (MFS) profile domain-containing protein</fullName>
    </recommendedName>
</protein>
<organism evidence="4 5">
    <name type="scientific">Caenorhabditis bovis</name>
    <dbReference type="NCBI Taxonomy" id="2654633"/>
    <lineage>
        <taxon>Eukaryota</taxon>
        <taxon>Metazoa</taxon>
        <taxon>Ecdysozoa</taxon>
        <taxon>Nematoda</taxon>
        <taxon>Chromadorea</taxon>
        <taxon>Rhabditida</taxon>
        <taxon>Rhabditina</taxon>
        <taxon>Rhabditomorpha</taxon>
        <taxon>Rhabditoidea</taxon>
        <taxon>Rhabditidae</taxon>
        <taxon>Peloderinae</taxon>
        <taxon>Caenorhabditis</taxon>
    </lineage>
</organism>
<feature type="transmembrane region" description="Helical" evidence="2">
    <location>
        <begin position="70"/>
        <end position="92"/>
    </location>
</feature>
<dbReference type="InterPro" id="IPR036259">
    <property type="entry name" value="MFS_trans_sf"/>
</dbReference>
<feature type="transmembrane region" description="Helical" evidence="2">
    <location>
        <begin position="322"/>
        <end position="342"/>
    </location>
</feature>
<feature type="transmembrane region" description="Helical" evidence="2">
    <location>
        <begin position="375"/>
        <end position="395"/>
    </location>
</feature>
<feature type="transmembrane region" description="Helical" evidence="2">
    <location>
        <begin position="192"/>
        <end position="212"/>
    </location>
</feature>
<dbReference type="GO" id="GO:0016020">
    <property type="term" value="C:membrane"/>
    <property type="evidence" value="ECO:0007669"/>
    <property type="project" value="UniProtKB-SubCell"/>
</dbReference>
<dbReference type="EMBL" id="CADEPM010000001">
    <property type="protein sequence ID" value="CAB3397535.1"/>
    <property type="molecule type" value="Genomic_DNA"/>
</dbReference>
<feature type="transmembrane region" description="Helical" evidence="2">
    <location>
        <begin position="401"/>
        <end position="423"/>
    </location>
</feature>
<dbReference type="PANTHER" id="PTHR45757">
    <property type="entry name" value="PROTEIN CBG23364-RELATED"/>
    <property type="match status" value="1"/>
</dbReference>
<keyword evidence="2" id="KW-0472">Membrane</keyword>
<feature type="transmembrane region" description="Helical" evidence="2">
    <location>
        <begin position="131"/>
        <end position="152"/>
    </location>
</feature>
<feature type="transmembrane region" description="Helical" evidence="2">
    <location>
        <begin position="348"/>
        <end position="368"/>
    </location>
</feature>
<feature type="transmembrane region" description="Helical" evidence="2">
    <location>
        <begin position="159"/>
        <end position="180"/>
    </location>
</feature>
<dbReference type="InterPro" id="IPR020846">
    <property type="entry name" value="MFS_dom"/>
</dbReference>
<evidence type="ECO:0000256" key="1">
    <source>
        <dbReference type="ARBA" id="ARBA00004141"/>
    </source>
</evidence>
<feature type="domain" description="Major facilitator superfamily (MFS) profile" evidence="3">
    <location>
        <begin position="25"/>
        <end position="444"/>
    </location>
</feature>
<sequence>MKVSTEKPQRKISSVNFRNKTRILIMIIGLICVTIAQMNSLTFNFSVICMDDLKIANSTELHWIHDQSKISALFSATGIGAFIGLLPAVPLLSKFGVRYILTICGACSAVGTLLFPVAVDAHFYFAFLCRLLQGLGISIIFSVIGIIPVYWAPNMEMGTFLAILSCALQFSNIICMPVSGILCESSFGWRSIYYSFGVVTIIFYAIFFWFYADAPRVHRNVSEKELSRIENGKGSQQREAVPYIAVMTDLTVLMCWLSAFGGHVGFYLLILYGPTYLREVLHFDVTSTGFASALPFIFSAIVKALAGPLSDRLVFVSEKARFTICLIVSQFGMAAALVVMALTTNRTVAQIAYTLAITASGLNVMGLLKCCQIRACQHVHFVIAFISFCVCVIQFDNSPDQWSRLYIIVAILVVVTNIPFPFFTSDQPAEFTKTKNAKEQDISV</sequence>
<dbReference type="AlphaFoldDB" id="A0A8S1E6V2"/>
<feature type="transmembrane region" description="Helical" evidence="2">
    <location>
        <begin position="243"/>
        <end position="270"/>
    </location>
</feature>
<dbReference type="Pfam" id="PF07690">
    <property type="entry name" value="MFS_1"/>
    <property type="match status" value="1"/>
</dbReference>
<evidence type="ECO:0000313" key="4">
    <source>
        <dbReference type="EMBL" id="CAB3397535.1"/>
    </source>
</evidence>
<evidence type="ECO:0000256" key="2">
    <source>
        <dbReference type="SAM" id="Phobius"/>
    </source>
</evidence>
<comment type="caution">
    <text evidence="4">The sequence shown here is derived from an EMBL/GenBank/DDBJ whole genome shotgun (WGS) entry which is preliminary data.</text>
</comment>
<feature type="transmembrane region" description="Helical" evidence="2">
    <location>
        <begin position="290"/>
        <end position="310"/>
    </location>
</feature>
<reference evidence="4 5" key="1">
    <citation type="submission" date="2020-04" db="EMBL/GenBank/DDBJ databases">
        <authorList>
            <person name="Laetsch R D."/>
            <person name="Stevens L."/>
            <person name="Kumar S."/>
            <person name="Blaxter L. M."/>
        </authorList>
    </citation>
    <scope>NUCLEOTIDE SEQUENCE [LARGE SCALE GENOMIC DNA]</scope>
</reference>
<evidence type="ECO:0000313" key="5">
    <source>
        <dbReference type="Proteomes" id="UP000494206"/>
    </source>
</evidence>
<keyword evidence="2" id="KW-1133">Transmembrane helix</keyword>
<dbReference type="PANTHER" id="PTHR45757:SF11">
    <property type="entry name" value="MAJOR FACILITATOR SUPERFAMILY (MFS) PROFILE DOMAIN-CONTAINING PROTEIN"/>
    <property type="match status" value="1"/>
</dbReference>
<dbReference type="PROSITE" id="PS50850">
    <property type="entry name" value="MFS"/>
    <property type="match status" value="1"/>
</dbReference>
<proteinExistence type="predicted"/>
<dbReference type="Proteomes" id="UP000494206">
    <property type="component" value="Unassembled WGS sequence"/>
</dbReference>
<dbReference type="OrthoDB" id="2985014at2759"/>
<keyword evidence="2" id="KW-0812">Transmembrane</keyword>
<dbReference type="InterPro" id="IPR011701">
    <property type="entry name" value="MFS"/>
</dbReference>
<accession>A0A8S1E6V2</accession>
<evidence type="ECO:0000259" key="3">
    <source>
        <dbReference type="PROSITE" id="PS50850"/>
    </source>
</evidence>